<dbReference type="RefSeq" id="WP_257179144.1">
    <property type="nucleotide sequence ID" value="NZ_CP028989.1"/>
</dbReference>
<protein>
    <submittedName>
        <fullName evidence="1">Uncharacterized protein</fullName>
    </submittedName>
</protein>
<evidence type="ECO:0000313" key="1">
    <source>
        <dbReference type="EMBL" id="UUO64783.1"/>
    </source>
</evidence>
<dbReference type="Proteomes" id="UP001058872">
    <property type="component" value="Chromosome"/>
</dbReference>
<proteinExistence type="predicted"/>
<sequence>MKSPVLVLSTVNAPYSKKLDAQELVHCLLDPASAKAACGPMSSFFGDVEPELQIAFAETYGISHDQLVAAAKAFAEFSGQSYPLAA</sequence>
<name>A0AAE9SRB8_9BRAD</name>
<dbReference type="AlphaFoldDB" id="A0AAE9SRB8"/>
<reference evidence="1" key="1">
    <citation type="submission" date="2018-04" db="EMBL/GenBank/DDBJ databases">
        <title>Genomes of Endosymbiotic and Endophytic Bradyrhizobium Publication status.</title>
        <authorList>
            <person name="Guha S."/>
            <person name="Jorrin B."/>
            <person name="Sarkar M."/>
            <person name="Poole P.S."/>
            <person name="DasGupta M."/>
        </authorList>
    </citation>
    <scope>NUCLEOTIDE SEQUENCE</scope>
    <source>
        <strain evidence="1">WBOS16</strain>
    </source>
</reference>
<gene>
    <name evidence="1" type="ORF">DCM83_05860</name>
</gene>
<evidence type="ECO:0000313" key="2">
    <source>
        <dbReference type="Proteomes" id="UP001058872"/>
    </source>
</evidence>
<dbReference type="EMBL" id="CP028989">
    <property type="protein sequence ID" value="UUO64783.1"/>
    <property type="molecule type" value="Genomic_DNA"/>
</dbReference>
<accession>A0AAE9SRB8</accession>
<organism evidence="1 2">
    <name type="scientific">Bradyrhizobium betae</name>
    <dbReference type="NCBI Taxonomy" id="244734"/>
    <lineage>
        <taxon>Bacteria</taxon>
        <taxon>Pseudomonadati</taxon>
        <taxon>Pseudomonadota</taxon>
        <taxon>Alphaproteobacteria</taxon>
        <taxon>Hyphomicrobiales</taxon>
        <taxon>Nitrobacteraceae</taxon>
        <taxon>Bradyrhizobium</taxon>
    </lineage>
</organism>